<keyword evidence="7" id="KW-1185">Reference proteome</keyword>
<evidence type="ECO:0000256" key="2">
    <source>
        <dbReference type="ARBA" id="ARBA00023157"/>
    </source>
</evidence>
<dbReference type="Proteomes" id="UP001589718">
    <property type="component" value="Unassembled WGS sequence"/>
</dbReference>
<sequence length="691" mass="72044">MTGRTRRRATTAVTVALLMSGALPGTASAADENRPPPRPAAADLRTNGLACAPNAAPPYIRSRPVVTAVLRDPDSTARLSGQFEAWWKDSAGKEQRRSFETDVLPGQSHEFQWQLPDDVPPHTPVAWRVRTSDGALWSPWSATSTGAACRFVYDNDVPEPPVITSSDFPQDDAWHDGVGIRTSFRAASPAEDVVSYAYRFSTGAHGSLPARGPGLPVVIPHLAERSGVDTVSVQAVDRAGNHSPSAEYVFRVRSAREPVARWTLGDPVGSPVATATAGPSARAGSGVAFGAAGPSGTRLTTAAVLDGSANGFLTPGATVVKPGTGFAVSAWVRPDRLDRGMTAVSQDSGTAALFSLGLRTAGDSAGWAFTVGGTRVVGGSPAAGKWTHLTGVHDPVAKTARLFVDGREAGVAQQVKPFTTAGDLQLGRERGLLGHQAAWRGGLGDVQLHDRLAFAPEIAENARRKPVSTGNWNMAAALPDGTTPDLAGGQPLALHGGAKIDQADPLDFDGGGYLVLDGTDGHASTVRPAVDTSDSFTVAARVRLAGAADGGPMTVLAQGGTHTDAFKVRYVPESSQWQLVLTEADRPGAREWVAVQRDQRDPVNHVAVVHDRAAGTFQLYLNGSTADGATVSVPSSWQSGTGLHVGRARAGDGWGEYLKGDVDDVRAFSGALSPSDVSMLSFGFGEPCFCG</sequence>
<feature type="domain" description="LamG-like jellyroll fold" evidence="5">
    <location>
        <begin position="534"/>
        <end position="675"/>
    </location>
</feature>
<accession>A0ABV5P7Z4</accession>
<keyword evidence="1 4" id="KW-0732">Signal</keyword>
<evidence type="ECO:0000313" key="7">
    <source>
        <dbReference type="Proteomes" id="UP001589718"/>
    </source>
</evidence>
<evidence type="ECO:0000256" key="1">
    <source>
        <dbReference type="ARBA" id="ARBA00022729"/>
    </source>
</evidence>
<name>A0ABV5P7Z4_STRCM</name>
<feature type="chain" id="PRO_5045257881" evidence="4">
    <location>
        <begin position="30"/>
        <end position="691"/>
    </location>
</feature>
<feature type="domain" description="LamG-like jellyroll fold" evidence="5">
    <location>
        <begin position="324"/>
        <end position="457"/>
    </location>
</feature>
<dbReference type="InterPro" id="IPR013320">
    <property type="entry name" value="ConA-like_dom_sf"/>
</dbReference>
<dbReference type="Pfam" id="PF13385">
    <property type="entry name" value="Laminin_G_3"/>
    <property type="match status" value="2"/>
</dbReference>
<evidence type="ECO:0000259" key="5">
    <source>
        <dbReference type="SMART" id="SM00560"/>
    </source>
</evidence>
<evidence type="ECO:0000256" key="3">
    <source>
        <dbReference type="SAM" id="MobiDB-lite"/>
    </source>
</evidence>
<protein>
    <submittedName>
        <fullName evidence="6">LamG domain-containing protein</fullName>
    </submittedName>
</protein>
<keyword evidence="2" id="KW-1015">Disulfide bond</keyword>
<evidence type="ECO:0000313" key="6">
    <source>
        <dbReference type="EMBL" id="MFB9519302.1"/>
    </source>
</evidence>
<organism evidence="6 7">
    <name type="scientific">Streptomyces cremeus</name>
    <dbReference type="NCBI Taxonomy" id="66881"/>
    <lineage>
        <taxon>Bacteria</taxon>
        <taxon>Bacillati</taxon>
        <taxon>Actinomycetota</taxon>
        <taxon>Actinomycetes</taxon>
        <taxon>Kitasatosporales</taxon>
        <taxon>Streptomycetaceae</taxon>
        <taxon>Streptomyces</taxon>
    </lineage>
</organism>
<gene>
    <name evidence="6" type="ORF">ACFFTU_04985</name>
</gene>
<dbReference type="RefSeq" id="WP_345220568.1">
    <property type="nucleotide sequence ID" value="NZ_BAAAXE010000013.1"/>
</dbReference>
<dbReference type="EMBL" id="JBHMCR010000004">
    <property type="protein sequence ID" value="MFB9519302.1"/>
    <property type="molecule type" value="Genomic_DNA"/>
</dbReference>
<dbReference type="InterPro" id="IPR042837">
    <property type="entry name" value="PTX3"/>
</dbReference>
<dbReference type="Gene3D" id="2.60.120.200">
    <property type="match status" value="2"/>
</dbReference>
<dbReference type="PANTHER" id="PTHR46943">
    <property type="entry name" value="PENTRAXIN-RELATED PROTEIN PTX3"/>
    <property type="match status" value="1"/>
</dbReference>
<comment type="caution">
    <text evidence="6">The sequence shown here is derived from an EMBL/GenBank/DDBJ whole genome shotgun (WGS) entry which is preliminary data.</text>
</comment>
<dbReference type="PANTHER" id="PTHR46943:SF1">
    <property type="entry name" value="PENTRAXIN-RELATED PROTEIN PTX3"/>
    <property type="match status" value="1"/>
</dbReference>
<feature type="region of interest" description="Disordered" evidence="3">
    <location>
        <begin position="25"/>
        <end position="44"/>
    </location>
</feature>
<reference evidence="6 7" key="1">
    <citation type="submission" date="2024-09" db="EMBL/GenBank/DDBJ databases">
        <authorList>
            <person name="Sun Q."/>
            <person name="Mori K."/>
        </authorList>
    </citation>
    <scope>NUCLEOTIDE SEQUENCE [LARGE SCALE GENOMIC DNA]</scope>
    <source>
        <strain evidence="6 7">JCM 4362</strain>
    </source>
</reference>
<dbReference type="InterPro" id="IPR006558">
    <property type="entry name" value="LamG-like"/>
</dbReference>
<feature type="signal peptide" evidence="4">
    <location>
        <begin position="1"/>
        <end position="29"/>
    </location>
</feature>
<evidence type="ECO:0000256" key="4">
    <source>
        <dbReference type="SAM" id="SignalP"/>
    </source>
</evidence>
<dbReference type="SUPFAM" id="SSF49899">
    <property type="entry name" value="Concanavalin A-like lectins/glucanases"/>
    <property type="match status" value="2"/>
</dbReference>
<dbReference type="SMART" id="SM00560">
    <property type="entry name" value="LamGL"/>
    <property type="match status" value="2"/>
</dbReference>
<proteinExistence type="predicted"/>